<reference evidence="3 4" key="1">
    <citation type="submission" date="2022-11" db="EMBL/GenBank/DDBJ databases">
        <title>Haliovirga abyssi gen. nov., sp. nov., a mesophilic fermentative bacterium isolated from the Iheya North hydrothermal field and the proposal of Haliovirgaceae fam. nov.</title>
        <authorList>
            <person name="Miyazaki U."/>
            <person name="Tame A."/>
            <person name="Miyazaki J."/>
            <person name="Takai K."/>
            <person name="Sawayama S."/>
            <person name="Kitajima M."/>
            <person name="Okamoto A."/>
            <person name="Nakagawa S."/>
        </authorList>
    </citation>
    <scope>NUCLEOTIDE SEQUENCE [LARGE SCALE GENOMIC DNA]</scope>
    <source>
        <strain evidence="3 4">IC12</strain>
    </source>
</reference>
<evidence type="ECO:0000259" key="2">
    <source>
        <dbReference type="Pfam" id="PF00534"/>
    </source>
</evidence>
<evidence type="ECO:0000313" key="3">
    <source>
        <dbReference type="EMBL" id="BDU51120.1"/>
    </source>
</evidence>
<evidence type="ECO:0000313" key="4">
    <source>
        <dbReference type="Proteomes" id="UP001321582"/>
    </source>
</evidence>
<organism evidence="3 4">
    <name type="scientific">Haliovirga abyssi</name>
    <dbReference type="NCBI Taxonomy" id="2996794"/>
    <lineage>
        <taxon>Bacteria</taxon>
        <taxon>Fusobacteriati</taxon>
        <taxon>Fusobacteriota</taxon>
        <taxon>Fusobacteriia</taxon>
        <taxon>Fusobacteriales</taxon>
        <taxon>Haliovirgaceae</taxon>
        <taxon>Haliovirga</taxon>
    </lineage>
</organism>
<dbReference type="PANTHER" id="PTHR12526">
    <property type="entry name" value="GLYCOSYLTRANSFERASE"/>
    <property type="match status" value="1"/>
</dbReference>
<dbReference type="KEGG" id="haby:HLVA_16890"/>
<accession>A0AAU9E3S2</accession>
<sequence length="683" mass="80861">MEIALFIPQDIEFPIREGLRKQVWLQAKELKKRGYKIKIYCTYKDKYNFKRKKRVEIKDGIEIIRGNIFNISFFKTDILHIFSAPTPDLYFVVNFAKYKKSFITITDGELSKFWESKLSAFMVKIINKKIDRIFIQTDYQRKIAEKYFKFWKIKKIEPLIEDIDYVGEKNKNPTILFMSHFSKYKGVFEVINAYKNLVKKYPDLKLVLADSGLGEDRKEVLEEIKGVSNIELKGVVDNIEELSRAWIYIYPIQKAHNTFSVPISLYEALQCETIFISKDIGGISEYFGNEFLINANNELEKKIEYILENYNEYLEKVNGIKLIDNKKVIEDYLEYYNQKEKIGFVTLLDGIRPHFVHKAFGEGVNADFINDKFYSNRNIFINLINTFFVGLNILNKYDKLILNGATGVYIANIIKCFSIKRTEIIYLDASTTFYKICEDKENMRSKILYKLLKSVDRYITVSGLNKSYIKELFKDKKVDIVNPFFKIEKFKNNVNINKKDKNLFCYIGQLREEKNIINIIKSFIKFNKRYKETKLVIVGFGELEKKVKKLIKNNENIRFLGKVNFRDISSILEKSYYILQMAKYDPHPVSILEAMYMKVIPLISNKVGERDIVNKKLIHSSDLYDIVNISKYIEKIYLSSEKEKQEIIKENYNEVKKYTKKIKTEEFKRVVVEDENYKKNRIF</sequence>
<dbReference type="AlphaFoldDB" id="A0AAU9E3S2"/>
<dbReference type="Pfam" id="PF00534">
    <property type="entry name" value="Glycos_transf_1"/>
    <property type="match status" value="2"/>
</dbReference>
<name>A0AAU9E3S2_9FUSO</name>
<feature type="coiled-coil region" evidence="1">
    <location>
        <begin position="289"/>
        <end position="316"/>
    </location>
</feature>
<dbReference type="Gene3D" id="3.40.50.2000">
    <property type="entry name" value="Glycogen Phosphorylase B"/>
    <property type="match status" value="4"/>
</dbReference>
<feature type="domain" description="Glycosyl transferase family 1" evidence="2">
    <location>
        <begin position="494"/>
        <end position="650"/>
    </location>
</feature>
<dbReference type="Proteomes" id="UP001321582">
    <property type="component" value="Chromosome"/>
</dbReference>
<protein>
    <recommendedName>
        <fullName evidence="2">Glycosyl transferase family 1 domain-containing protein</fullName>
    </recommendedName>
</protein>
<dbReference type="CDD" id="cd03801">
    <property type="entry name" value="GT4_PimA-like"/>
    <property type="match status" value="2"/>
</dbReference>
<keyword evidence="1" id="KW-0175">Coiled coil</keyword>
<dbReference type="GO" id="GO:0016757">
    <property type="term" value="F:glycosyltransferase activity"/>
    <property type="evidence" value="ECO:0007669"/>
    <property type="project" value="InterPro"/>
</dbReference>
<proteinExistence type="predicted"/>
<dbReference type="InterPro" id="IPR001296">
    <property type="entry name" value="Glyco_trans_1"/>
</dbReference>
<gene>
    <name evidence="3" type="ORF">HLVA_16890</name>
</gene>
<dbReference type="SUPFAM" id="SSF53756">
    <property type="entry name" value="UDP-Glycosyltransferase/glycogen phosphorylase"/>
    <property type="match status" value="2"/>
</dbReference>
<feature type="domain" description="Glycosyl transferase family 1" evidence="2">
    <location>
        <begin position="167"/>
        <end position="312"/>
    </location>
</feature>
<evidence type="ECO:0000256" key="1">
    <source>
        <dbReference type="SAM" id="Coils"/>
    </source>
</evidence>
<dbReference type="EMBL" id="AP027059">
    <property type="protein sequence ID" value="BDU51120.1"/>
    <property type="molecule type" value="Genomic_DNA"/>
</dbReference>
<dbReference type="RefSeq" id="WP_307903961.1">
    <property type="nucleotide sequence ID" value="NZ_AP027059.1"/>
</dbReference>
<keyword evidence="4" id="KW-1185">Reference proteome</keyword>